<accession>A0ABT4HZC7</accession>
<feature type="compositionally biased region" description="Low complexity" evidence="1">
    <location>
        <begin position="21"/>
        <end position="47"/>
    </location>
</feature>
<sequence length="172" mass="19441">MYPPAVAPCPPYGQSGCPEYSSTTSSPHIPDHTTSTSPSSTSSCMEPSPQPHHRPREADSSCHESSTSNTYKWVEDECTLEHKTAYPYSESEFHQPINPYPPYPAPPMAQPYPHMKQYPQSKHCPHVQPYPHSSSDMYGHHVQHMPPNPNVPRPEMWPKWDKGHEESSFTSC</sequence>
<feature type="compositionally biased region" description="Basic and acidic residues" evidence="1">
    <location>
        <begin position="156"/>
        <end position="172"/>
    </location>
</feature>
<evidence type="ECO:0000256" key="1">
    <source>
        <dbReference type="SAM" id="MobiDB-lite"/>
    </source>
</evidence>
<keyword evidence="3" id="KW-1185">Reference proteome</keyword>
<feature type="region of interest" description="Disordered" evidence="1">
    <location>
        <begin position="1"/>
        <end position="69"/>
    </location>
</feature>
<gene>
    <name evidence="2" type="ORF">O0535_15530</name>
</gene>
<feature type="compositionally biased region" description="Pro residues" evidence="1">
    <location>
        <begin position="1"/>
        <end position="11"/>
    </location>
</feature>
<evidence type="ECO:0000313" key="2">
    <source>
        <dbReference type="EMBL" id="MCZ0832156.1"/>
    </source>
</evidence>
<proteinExistence type="predicted"/>
<dbReference type="RefSeq" id="WP_244850495.1">
    <property type="nucleotide sequence ID" value="NZ_BORK01000008.1"/>
</dbReference>
<dbReference type="EMBL" id="JAPTNG010000011">
    <property type="protein sequence ID" value="MCZ0832156.1"/>
    <property type="molecule type" value="Genomic_DNA"/>
</dbReference>
<evidence type="ECO:0008006" key="4">
    <source>
        <dbReference type="Google" id="ProtNLM"/>
    </source>
</evidence>
<evidence type="ECO:0000313" key="3">
    <source>
        <dbReference type="Proteomes" id="UP001067708"/>
    </source>
</evidence>
<dbReference type="Proteomes" id="UP001067708">
    <property type="component" value="Unassembled WGS sequence"/>
</dbReference>
<feature type="region of interest" description="Disordered" evidence="1">
    <location>
        <begin position="118"/>
        <end position="172"/>
    </location>
</feature>
<name>A0ABT4HZC7_9BACL</name>
<protein>
    <recommendedName>
        <fullName evidence="4">Spore coat protein</fullName>
    </recommendedName>
</protein>
<organism evidence="2 3">
    <name type="scientific">Brevibacillus halotolerans</name>
    <dbReference type="NCBI Taxonomy" id="1507437"/>
    <lineage>
        <taxon>Bacteria</taxon>
        <taxon>Bacillati</taxon>
        <taxon>Bacillota</taxon>
        <taxon>Bacilli</taxon>
        <taxon>Bacillales</taxon>
        <taxon>Paenibacillaceae</taxon>
        <taxon>Brevibacillus</taxon>
    </lineage>
</organism>
<reference evidence="2" key="1">
    <citation type="submission" date="2022-09" db="EMBL/GenBank/DDBJ databases">
        <title>Genome analysis and characterization of larvicidal activity of Brevibacillus strains.</title>
        <authorList>
            <person name="Patrusheva E.V."/>
            <person name="Izotova A.O."/>
            <person name="Toshchakov S.V."/>
            <person name="Sineoky S.P."/>
        </authorList>
    </citation>
    <scope>NUCLEOTIDE SEQUENCE</scope>
    <source>
        <strain evidence="2">VKPM_B-13244</strain>
    </source>
</reference>
<comment type="caution">
    <text evidence="2">The sequence shown here is derived from an EMBL/GenBank/DDBJ whole genome shotgun (WGS) entry which is preliminary data.</text>
</comment>